<dbReference type="AlphaFoldDB" id="A0A0B7JPQ5"/>
<name>A0A0B7JPQ5_BIOOC</name>
<reference evidence="2" key="1">
    <citation type="submission" date="2015-01" db="EMBL/GenBank/DDBJ databases">
        <authorList>
            <person name="Durling Mikael"/>
        </authorList>
    </citation>
    <scope>NUCLEOTIDE SEQUENCE</scope>
</reference>
<dbReference type="EMBL" id="CDPU01000001">
    <property type="protein sequence ID" value="CEO44496.1"/>
    <property type="molecule type" value="Genomic_DNA"/>
</dbReference>
<sequence>MRPRPNLAPSGLLPHRHVLAVHQPVVAGVAHPLLVESPLVADALHPEARVQLVVGELALASRSQIHRHAATVECIWLYLFAWQPSSSSLSDSQPIRETRNTDPYNGEKTTRGERELYNHAGEAIGQSMSHSFVPRTPIFCFI</sequence>
<protein>
    <submittedName>
        <fullName evidence="2">Uncharacterized protein</fullName>
    </submittedName>
</protein>
<feature type="non-terminal residue" evidence="2">
    <location>
        <position position="142"/>
    </location>
</feature>
<accession>A0A0B7JPQ5</accession>
<evidence type="ECO:0000256" key="1">
    <source>
        <dbReference type="SAM" id="MobiDB-lite"/>
    </source>
</evidence>
<proteinExistence type="predicted"/>
<organism evidence="2">
    <name type="scientific">Bionectria ochroleuca</name>
    <name type="common">Gliocladium roseum</name>
    <dbReference type="NCBI Taxonomy" id="29856"/>
    <lineage>
        <taxon>Eukaryota</taxon>
        <taxon>Fungi</taxon>
        <taxon>Dikarya</taxon>
        <taxon>Ascomycota</taxon>
        <taxon>Pezizomycotina</taxon>
        <taxon>Sordariomycetes</taxon>
        <taxon>Hypocreomycetidae</taxon>
        <taxon>Hypocreales</taxon>
        <taxon>Bionectriaceae</taxon>
        <taxon>Clonostachys</taxon>
    </lineage>
</organism>
<gene>
    <name evidence="2" type="ORF">BN869_000000551_1</name>
</gene>
<feature type="region of interest" description="Disordered" evidence="1">
    <location>
        <begin position="86"/>
        <end position="110"/>
    </location>
</feature>
<evidence type="ECO:0000313" key="2">
    <source>
        <dbReference type="EMBL" id="CEO44496.1"/>
    </source>
</evidence>